<dbReference type="FunFam" id="1.20.1070.10:FF:000065">
    <property type="entry name" value="G-protein coupled receptor 4"/>
    <property type="match status" value="1"/>
</dbReference>
<keyword evidence="4 12" id="KW-0812">Transmembrane</keyword>
<keyword evidence="6 12" id="KW-0297">G-protein coupled receptor</keyword>
<reference evidence="15" key="3">
    <citation type="submission" date="2025-09" db="UniProtKB">
        <authorList>
            <consortium name="Ensembl"/>
        </authorList>
    </citation>
    <scope>IDENTIFICATION</scope>
</reference>
<protein>
    <submittedName>
        <fullName evidence="15">G protein-coupled receptor 68</fullName>
    </submittedName>
</protein>
<evidence type="ECO:0000256" key="9">
    <source>
        <dbReference type="ARBA" id="ARBA00023170"/>
    </source>
</evidence>
<feature type="domain" description="G-protein coupled receptors family 1 profile" evidence="14">
    <location>
        <begin position="42"/>
        <end position="301"/>
    </location>
</feature>
<evidence type="ECO:0000313" key="16">
    <source>
        <dbReference type="Proteomes" id="UP000314982"/>
    </source>
</evidence>
<sequence length="370" mass="42338">MLTEEQSMWSMSAMTVNMSEAEPDYINCTISHEIHQYLFSVAYILVLLIGVPTNAYSLYHAWLQLRDKNELGVYLLNLTVSDLLYLASLPLWLQYIFQGDDWRQTEWLCQLCGFLLYENIYVSIGFLCCISIDRYLAVVYPFRFTAFRSMRAATLVSAFIWLKEIAVGVVFFKHKELSRDSTNQSVCFEHYPMQQWEYPINYYRFAVGFLFPLGILSVSYLRVLRAVGKSVGTQSTQKTRIKNLVTSTIVIFLVCFSPYHVFLLVRTILERDCPFISNIFNYYHVSLLLTSFNCVADPALYCFVSERAQQGIQQAQKACTQALCCCCHRGQHSPVTATGTGSEVATSNENRKVSVTLLTSSSNINNTWVL</sequence>
<feature type="transmembrane region" description="Helical" evidence="13">
    <location>
        <begin position="71"/>
        <end position="93"/>
    </location>
</feature>
<dbReference type="GO" id="GO:0005886">
    <property type="term" value="C:plasma membrane"/>
    <property type="evidence" value="ECO:0007669"/>
    <property type="project" value="UniProtKB-SubCell"/>
</dbReference>
<keyword evidence="3" id="KW-1003">Cell membrane</keyword>
<evidence type="ECO:0000256" key="3">
    <source>
        <dbReference type="ARBA" id="ARBA00022475"/>
    </source>
</evidence>
<feature type="transmembrane region" description="Helical" evidence="13">
    <location>
        <begin position="282"/>
        <end position="304"/>
    </location>
</feature>
<keyword evidence="16" id="KW-1185">Reference proteome</keyword>
<dbReference type="PRINTS" id="PR00237">
    <property type="entry name" value="GPCRRHODOPSN"/>
</dbReference>
<reference evidence="15" key="2">
    <citation type="submission" date="2025-08" db="UniProtKB">
        <authorList>
            <consortium name="Ensembl"/>
        </authorList>
    </citation>
    <scope>IDENTIFICATION</scope>
</reference>
<keyword evidence="7 13" id="KW-0472">Membrane</keyword>
<dbReference type="PANTHER" id="PTHR24234">
    <property type="entry name" value="LYSOPHOSPHATIDIC ACID RECEPTOR 5/SPHINGOSYLPHOSPHORYLCHOLINE RECEPTOR"/>
    <property type="match status" value="1"/>
</dbReference>
<dbReference type="AlphaFoldDB" id="A0A4W5P9C1"/>
<dbReference type="PROSITE" id="PS00237">
    <property type="entry name" value="G_PROTEIN_RECEP_F1_1"/>
    <property type="match status" value="1"/>
</dbReference>
<feature type="transmembrane region" description="Helical" evidence="13">
    <location>
        <begin position="244"/>
        <end position="262"/>
    </location>
</feature>
<evidence type="ECO:0000256" key="13">
    <source>
        <dbReference type="SAM" id="Phobius"/>
    </source>
</evidence>
<keyword evidence="10" id="KW-0325">Glycoprotein</keyword>
<dbReference type="Gene3D" id="1.20.1070.10">
    <property type="entry name" value="Rhodopsin 7-helix transmembrane proteins"/>
    <property type="match status" value="1"/>
</dbReference>
<evidence type="ECO:0000259" key="14">
    <source>
        <dbReference type="PROSITE" id="PS50262"/>
    </source>
</evidence>
<reference evidence="16" key="1">
    <citation type="submission" date="2018-06" db="EMBL/GenBank/DDBJ databases">
        <title>Genome assembly of Danube salmon.</title>
        <authorList>
            <person name="Macqueen D.J."/>
            <person name="Gundappa M.K."/>
        </authorList>
    </citation>
    <scope>NUCLEOTIDE SEQUENCE [LARGE SCALE GENOMIC DNA]</scope>
</reference>
<organism evidence="15 16">
    <name type="scientific">Hucho hucho</name>
    <name type="common">huchen</name>
    <dbReference type="NCBI Taxonomy" id="62062"/>
    <lineage>
        <taxon>Eukaryota</taxon>
        <taxon>Metazoa</taxon>
        <taxon>Chordata</taxon>
        <taxon>Craniata</taxon>
        <taxon>Vertebrata</taxon>
        <taxon>Euteleostomi</taxon>
        <taxon>Actinopterygii</taxon>
        <taxon>Neopterygii</taxon>
        <taxon>Teleostei</taxon>
        <taxon>Protacanthopterygii</taxon>
        <taxon>Salmoniformes</taxon>
        <taxon>Salmonidae</taxon>
        <taxon>Salmoninae</taxon>
        <taxon>Hucho</taxon>
    </lineage>
</organism>
<evidence type="ECO:0000256" key="2">
    <source>
        <dbReference type="ARBA" id="ARBA00010663"/>
    </source>
</evidence>
<evidence type="ECO:0000256" key="4">
    <source>
        <dbReference type="ARBA" id="ARBA00022692"/>
    </source>
</evidence>
<dbReference type="GO" id="GO:0004930">
    <property type="term" value="F:G protein-coupled receptor activity"/>
    <property type="evidence" value="ECO:0007669"/>
    <property type="project" value="UniProtKB-KW"/>
</dbReference>
<evidence type="ECO:0000256" key="1">
    <source>
        <dbReference type="ARBA" id="ARBA00004651"/>
    </source>
</evidence>
<feature type="transmembrane region" description="Helical" evidence="13">
    <location>
        <begin position="202"/>
        <end position="223"/>
    </location>
</feature>
<feature type="transmembrane region" description="Helical" evidence="13">
    <location>
        <begin position="152"/>
        <end position="172"/>
    </location>
</feature>
<keyword evidence="9 12" id="KW-0675">Receptor</keyword>
<keyword evidence="8" id="KW-1015">Disulfide bond</keyword>
<dbReference type="Pfam" id="PF00001">
    <property type="entry name" value="7tm_1"/>
    <property type="match status" value="1"/>
</dbReference>
<dbReference type="PROSITE" id="PS50262">
    <property type="entry name" value="G_PROTEIN_RECEP_F1_2"/>
    <property type="match status" value="1"/>
</dbReference>
<feature type="transmembrane region" description="Helical" evidence="13">
    <location>
        <begin position="37"/>
        <end position="59"/>
    </location>
</feature>
<dbReference type="GO" id="GO:0071467">
    <property type="term" value="P:cellular response to pH"/>
    <property type="evidence" value="ECO:0007669"/>
    <property type="project" value="TreeGrafter"/>
</dbReference>
<keyword evidence="11 12" id="KW-0807">Transducer</keyword>
<proteinExistence type="inferred from homology"/>
<accession>A0A4W5P9C1</accession>
<evidence type="ECO:0000256" key="6">
    <source>
        <dbReference type="ARBA" id="ARBA00023040"/>
    </source>
</evidence>
<comment type="subcellular location">
    <subcellularLocation>
        <location evidence="1">Cell membrane</location>
        <topology evidence="1">Multi-pass membrane protein</topology>
    </subcellularLocation>
</comment>
<dbReference type="GeneTree" id="ENSGT00950000183136"/>
<dbReference type="STRING" id="62062.ENSHHUP00000058683"/>
<evidence type="ECO:0000256" key="12">
    <source>
        <dbReference type="RuleBase" id="RU000688"/>
    </source>
</evidence>
<evidence type="ECO:0000256" key="10">
    <source>
        <dbReference type="ARBA" id="ARBA00023180"/>
    </source>
</evidence>
<evidence type="ECO:0000256" key="7">
    <source>
        <dbReference type="ARBA" id="ARBA00023136"/>
    </source>
</evidence>
<name>A0A4W5P9C1_9TELE</name>
<evidence type="ECO:0000256" key="8">
    <source>
        <dbReference type="ARBA" id="ARBA00023157"/>
    </source>
</evidence>
<dbReference type="InterPro" id="IPR005389">
    <property type="entry name" value="OGR1_rcpt"/>
</dbReference>
<evidence type="ECO:0000256" key="5">
    <source>
        <dbReference type="ARBA" id="ARBA00022989"/>
    </source>
</evidence>
<dbReference type="PANTHER" id="PTHR24234:SF5">
    <property type="entry name" value="OVARIAN CANCER G-PROTEIN COUPLED RECEPTOR 1"/>
    <property type="match status" value="1"/>
</dbReference>
<dbReference type="Proteomes" id="UP000314982">
    <property type="component" value="Unassembled WGS sequence"/>
</dbReference>
<keyword evidence="5 13" id="KW-1133">Transmembrane helix</keyword>
<dbReference type="Ensembl" id="ENSHHUT00000060690.1">
    <property type="protein sequence ID" value="ENSHHUP00000058683.1"/>
    <property type="gene ID" value="ENSHHUG00000034916.1"/>
</dbReference>
<evidence type="ECO:0000256" key="11">
    <source>
        <dbReference type="ARBA" id="ARBA00023224"/>
    </source>
</evidence>
<dbReference type="InterPro" id="IPR017452">
    <property type="entry name" value="GPCR_Rhodpsn_7TM"/>
</dbReference>
<comment type="similarity">
    <text evidence="2 12">Belongs to the G-protein coupled receptor 1 family.</text>
</comment>
<dbReference type="SUPFAM" id="SSF81321">
    <property type="entry name" value="Family A G protein-coupled receptor-like"/>
    <property type="match status" value="1"/>
</dbReference>
<dbReference type="PRINTS" id="PR01564">
    <property type="entry name" value="OGR1RECEPTOR"/>
</dbReference>
<evidence type="ECO:0000313" key="15">
    <source>
        <dbReference type="Ensembl" id="ENSHHUP00000058683.1"/>
    </source>
</evidence>
<dbReference type="InterPro" id="IPR000276">
    <property type="entry name" value="GPCR_Rhodpsn"/>
</dbReference>
<feature type="transmembrane region" description="Helical" evidence="13">
    <location>
        <begin position="120"/>
        <end position="140"/>
    </location>
</feature>